<reference evidence="11 12" key="1">
    <citation type="journal article" date="2024" name="bioRxiv">
        <title>A reference genome for Trichogramma kaykai: A tiny desert-dwelling parasitoid wasp with competing sex-ratio distorters.</title>
        <authorList>
            <person name="Culotta J."/>
            <person name="Lindsey A.R."/>
        </authorList>
    </citation>
    <scope>NUCLEOTIDE SEQUENCE [LARGE SCALE GENOMIC DNA]</scope>
    <source>
        <strain evidence="11 12">KSX58</strain>
    </source>
</reference>
<dbReference type="SUPFAM" id="SSF50978">
    <property type="entry name" value="WD40 repeat-like"/>
    <property type="match status" value="1"/>
</dbReference>
<organism evidence="11 12">
    <name type="scientific">Trichogramma kaykai</name>
    <dbReference type="NCBI Taxonomy" id="54128"/>
    <lineage>
        <taxon>Eukaryota</taxon>
        <taxon>Metazoa</taxon>
        <taxon>Ecdysozoa</taxon>
        <taxon>Arthropoda</taxon>
        <taxon>Hexapoda</taxon>
        <taxon>Insecta</taxon>
        <taxon>Pterygota</taxon>
        <taxon>Neoptera</taxon>
        <taxon>Endopterygota</taxon>
        <taxon>Hymenoptera</taxon>
        <taxon>Apocrita</taxon>
        <taxon>Proctotrupomorpha</taxon>
        <taxon>Chalcidoidea</taxon>
        <taxon>Trichogrammatidae</taxon>
        <taxon>Trichogramma</taxon>
    </lineage>
</organism>
<dbReference type="InterPro" id="IPR011387">
    <property type="entry name" value="TIF2A"/>
</dbReference>
<keyword evidence="12" id="KW-1185">Reference proteome</keyword>
<evidence type="ECO:0000259" key="10">
    <source>
        <dbReference type="Pfam" id="PF08662"/>
    </source>
</evidence>
<evidence type="ECO:0000256" key="6">
    <source>
        <dbReference type="ARBA" id="ARBA00022737"/>
    </source>
</evidence>
<evidence type="ECO:0000256" key="7">
    <source>
        <dbReference type="ARBA" id="ARBA00022845"/>
    </source>
</evidence>
<evidence type="ECO:0000256" key="4">
    <source>
        <dbReference type="ARBA" id="ARBA00022540"/>
    </source>
</evidence>
<comment type="caution">
    <text evidence="11">The sequence shown here is derived from an EMBL/GenBank/DDBJ whole genome shotgun (WGS) entry which is preliminary data.</text>
</comment>
<evidence type="ECO:0000256" key="3">
    <source>
        <dbReference type="ARBA" id="ARBA00013819"/>
    </source>
</evidence>
<keyword evidence="7" id="KW-0810">Translation regulation</keyword>
<evidence type="ECO:0000256" key="2">
    <source>
        <dbReference type="ARBA" id="ARBA00009573"/>
    </source>
</evidence>
<feature type="domain" description="Translation initiation factor beta propellor-like" evidence="10">
    <location>
        <begin position="227"/>
        <end position="327"/>
    </location>
</feature>
<dbReference type="GO" id="GO:0006417">
    <property type="term" value="P:regulation of translation"/>
    <property type="evidence" value="ECO:0007669"/>
    <property type="project" value="UniProtKB-KW"/>
</dbReference>
<evidence type="ECO:0000256" key="8">
    <source>
        <dbReference type="ARBA" id="ARBA00022917"/>
    </source>
</evidence>
<keyword evidence="8" id="KW-0648">Protein biosynthesis</keyword>
<dbReference type="Gene3D" id="2.130.10.10">
    <property type="entry name" value="YVTN repeat-like/Quinoprotein amine dehydrogenase"/>
    <property type="match status" value="1"/>
</dbReference>
<sequence>MAELGSCNMSKMALTVPCVAIRGSTGISVSYGPPSYEVVSSFKKDDSRACKAMAYSPQGKFLAWANGTNIKIISCQTWQLIAEIPKPKVLALAFSPQDTYLMSWEPFIVNDANPQGNPNLNMWNPLTGAFVKGFVHKKQTDWEPLWTDDEKVCGMLVNNDVVLYENDFTTVAHKMNVGKIAKFSIAPGREPYHICCHLPGKSGQPSFGSMFQYPKFKAPEHKPVATKSFYHDDRINFYWNKQGSNMLLLASTEVDKTGASYYGKQTLLFYGTKCQPNLVALSKEGPIHAVQWSPKSTEFIVIYGSMPSKATLFNLKCEPIFEFGTKHQSPDTTLMEWSPDGEHYMTATTAPRLRVSNGFNIFHYTGTLLFERPWNKQEELWEVQWQKFPAGTFKENVINYTTVEGIAPSRPTASKEAYRPPSARNSARTAFSLYDDVDDKKPTKQTIPNKPSKNAKKRERKQIKKQEQAAALGENVSVNGQSATPSAKSTNSTPNPEPTDDPEKNKAIKKIRTKLDQIAKLKEQQNSGKKLEINQLDKIKKEAELIKEMEELML</sequence>
<proteinExistence type="inferred from homology"/>
<dbReference type="InterPro" id="IPR013979">
    <property type="entry name" value="TIF_beta_prop-like"/>
</dbReference>
<dbReference type="InterPro" id="IPR015943">
    <property type="entry name" value="WD40/YVTN_repeat-like_dom_sf"/>
</dbReference>
<keyword evidence="5" id="KW-0853">WD repeat</keyword>
<feature type="compositionally biased region" description="Polar residues" evidence="9">
    <location>
        <begin position="476"/>
        <end position="494"/>
    </location>
</feature>
<keyword evidence="6" id="KW-0677">Repeat</keyword>
<dbReference type="Proteomes" id="UP001627154">
    <property type="component" value="Unassembled WGS sequence"/>
</dbReference>
<comment type="function">
    <text evidence="1">Functions in the early steps of protein synthesis of a small number of specific mRNAs. Acts by directing the binding of methionyl-tRNAi to 40S ribosomal subunits. In contrast to the eIF-2 complex, it binds methionyl-tRNAi to 40S subunits in a codon-dependent manner, whereas the eIF-2 complex binds methionyl-tRNAi to 40S subunits in a GTP-dependent manner.</text>
</comment>
<feature type="region of interest" description="Disordered" evidence="9">
    <location>
        <begin position="433"/>
        <end position="507"/>
    </location>
</feature>
<name>A0ABD2XDU9_9HYME</name>
<accession>A0ABD2XDU9</accession>
<keyword evidence="4" id="KW-0396">Initiation factor</keyword>
<dbReference type="AlphaFoldDB" id="A0ABD2XDU9"/>
<dbReference type="PANTHER" id="PTHR13227:SF0">
    <property type="entry name" value="EUKARYOTIC TRANSLATION INITIATION FACTOR 2A"/>
    <property type="match status" value="1"/>
</dbReference>
<evidence type="ECO:0000256" key="9">
    <source>
        <dbReference type="SAM" id="MobiDB-lite"/>
    </source>
</evidence>
<protein>
    <recommendedName>
        <fullName evidence="3">Eukaryotic translation initiation factor 2A</fullName>
    </recommendedName>
</protein>
<evidence type="ECO:0000256" key="5">
    <source>
        <dbReference type="ARBA" id="ARBA00022574"/>
    </source>
</evidence>
<comment type="similarity">
    <text evidence="2">Belongs to the WD repeat EIF2A family.</text>
</comment>
<evidence type="ECO:0000256" key="1">
    <source>
        <dbReference type="ARBA" id="ARBA00003993"/>
    </source>
</evidence>
<dbReference type="Pfam" id="PF08662">
    <property type="entry name" value="eIF2A"/>
    <property type="match status" value="1"/>
</dbReference>
<feature type="region of interest" description="Disordered" evidence="9">
    <location>
        <begin position="409"/>
        <end position="428"/>
    </location>
</feature>
<feature type="compositionally biased region" description="Basic residues" evidence="9">
    <location>
        <begin position="453"/>
        <end position="463"/>
    </location>
</feature>
<gene>
    <name evidence="11" type="ORF">TKK_003870</name>
</gene>
<dbReference type="PANTHER" id="PTHR13227">
    <property type="entry name" value="EUKARYOTIC TRANSLATION INITIATION FACTOR 2A"/>
    <property type="match status" value="1"/>
</dbReference>
<dbReference type="EMBL" id="JBJJXI010000031">
    <property type="protein sequence ID" value="KAL3403265.1"/>
    <property type="molecule type" value="Genomic_DNA"/>
</dbReference>
<evidence type="ECO:0000313" key="11">
    <source>
        <dbReference type="EMBL" id="KAL3403265.1"/>
    </source>
</evidence>
<evidence type="ECO:0000313" key="12">
    <source>
        <dbReference type="Proteomes" id="UP001627154"/>
    </source>
</evidence>
<dbReference type="GO" id="GO:0003743">
    <property type="term" value="F:translation initiation factor activity"/>
    <property type="evidence" value="ECO:0007669"/>
    <property type="project" value="UniProtKB-KW"/>
</dbReference>
<dbReference type="InterPro" id="IPR036322">
    <property type="entry name" value="WD40_repeat_dom_sf"/>
</dbReference>